<evidence type="ECO:0000313" key="3">
    <source>
        <dbReference type="Proteomes" id="UP000275078"/>
    </source>
</evidence>
<gene>
    <name evidence="2" type="ORF">BJ508DRAFT_75196</name>
</gene>
<evidence type="ECO:0000256" key="1">
    <source>
        <dbReference type="SAM" id="MobiDB-lite"/>
    </source>
</evidence>
<organism evidence="2 3">
    <name type="scientific">Ascobolus immersus RN42</name>
    <dbReference type="NCBI Taxonomy" id="1160509"/>
    <lineage>
        <taxon>Eukaryota</taxon>
        <taxon>Fungi</taxon>
        <taxon>Dikarya</taxon>
        <taxon>Ascomycota</taxon>
        <taxon>Pezizomycotina</taxon>
        <taxon>Pezizomycetes</taxon>
        <taxon>Pezizales</taxon>
        <taxon>Ascobolaceae</taxon>
        <taxon>Ascobolus</taxon>
    </lineage>
</organism>
<protein>
    <submittedName>
        <fullName evidence="2">Uncharacterized protein</fullName>
    </submittedName>
</protein>
<dbReference type="EMBL" id="ML119666">
    <property type="protein sequence ID" value="RPA83230.1"/>
    <property type="molecule type" value="Genomic_DNA"/>
</dbReference>
<reference evidence="2 3" key="1">
    <citation type="journal article" date="2018" name="Nat. Ecol. Evol.">
        <title>Pezizomycetes genomes reveal the molecular basis of ectomycorrhizal truffle lifestyle.</title>
        <authorList>
            <person name="Murat C."/>
            <person name="Payen T."/>
            <person name="Noel B."/>
            <person name="Kuo A."/>
            <person name="Morin E."/>
            <person name="Chen J."/>
            <person name="Kohler A."/>
            <person name="Krizsan K."/>
            <person name="Balestrini R."/>
            <person name="Da Silva C."/>
            <person name="Montanini B."/>
            <person name="Hainaut M."/>
            <person name="Levati E."/>
            <person name="Barry K.W."/>
            <person name="Belfiori B."/>
            <person name="Cichocki N."/>
            <person name="Clum A."/>
            <person name="Dockter R.B."/>
            <person name="Fauchery L."/>
            <person name="Guy J."/>
            <person name="Iotti M."/>
            <person name="Le Tacon F."/>
            <person name="Lindquist E.A."/>
            <person name="Lipzen A."/>
            <person name="Malagnac F."/>
            <person name="Mello A."/>
            <person name="Molinier V."/>
            <person name="Miyauchi S."/>
            <person name="Poulain J."/>
            <person name="Riccioni C."/>
            <person name="Rubini A."/>
            <person name="Sitrit Y."/>
            <person name="Splivallo R."/>
            <person name="Traeger S."/>
            <person name="Wang M."/>
            <person name="Zifcakova L."/>
            <person name="Wipf D."/>
            <person name="Zambonelli A."/>
            <person name="Paolocci F."/>
            <person name="Nowrousian M."/>
            <person name="Ottonello S."/>
            <person name="Baldrian P."/>
            <person name="Spatafora J.W."/>
            <person name="Henrissat B."/>
            <person name="Nagy L.G."/>
            <person name="Aury J.M."/>
            <person name="Wincker P."/>
            <person name="Grigoriev I.V."/>
            <person name="Bonfante P."/>
            <person name="Martin F.M."/>
        </authorList>
    </citation>
    <scope>NUCLEOTIDE SEQUENCE [LARGE SCALE GENOMIC DNA]</scope>
    <source>
        <strain evidence="2 3">RN42</strain>
    </source>
</reference>
<name>A0A3N4IGG2_ASCIM</name>
<keyword evidence="3" id="KW-1185">Reference proteome</keyword>
<dbReference type="Proteomes" id="UP000275078">
    <property type="component" value="Unassembled WGS sequence"/>
</dbReference>
<sequence length="161" mass="17465">MLFIYTDHVSIHPIPNPPKQPPQPIGLDAISIMSTLQPPLSIPTLPIFLRHSIPLPNHTHTRLPQSPSPPPPLQDITSLFLPLLLPLRLDFHPFRLASLFLLGPLATNTSRDTLGLHGLEAKEFGVGNEFVRGGNTEEFSGGGRGEFAGFGEGGEEEVGGW</sequence>
<dbReference type="AlphaFoldDB" id="A0A3N4IGG2"/>
<accession>A0A3N4IGG2</accession>
<feature type="region of interest" description="Disordered" evidence="1">
    <location>
        <begin position="135"/>
        <end position="161"/>
    </location>
</feature>
<proteinExistence type="predicted"/>
<evidence type="ECO:0000313" key="2">
    <source>
        <dbReference type="EMBL" id="RPA83230.1"/>
    </source>
</evidence>
<feature type="compositionally biased region" description="Gly residues" evidence="1">
    <location>
        <begin position="140"/>
        <end position="152"/>
    </location>
</feature>